<protein>
    <submittedName>
        <fullName evidence="2">Uncharacterized protein</fullName>
    </submittedName>
</protein>
<dbReference type="Proteomes" id="UP000004968">
    <property type="component" value="Unassembled WGS sequence"/>
</dbReference>
<gene>
    <name evidence="2" type="ORF">CLOSTHATH_04557</name>
</gene>
<dbReference type="HOGENOM" id="CLU_2547872_0_0_9"/>
<sequence>MGGDNMDDQRNLTMGVQFGLTDSISQLSNVLDMIQDIKAGFLGAERGASNFGSEAASSAGMMADELESARRQSERVSDAMMEI</sequence>
<accession>D3ALR1</accession>
<comment type="caution">
    <text evidence="2">The sequence shown here is derived from an EMBL/GenBank/DDBJ whole genome shotgun (WGS) entry which is preliminary data.</text>
</comment>
<proteinExistence type="predicted"/>
<dbReference type="AlphaFoldDB" id="D3ALR1"/>
<evidence type="ECO:0000313" key="2">
    <source>
        <dbReference type="EMBL" id="EFC97241.1"/>
    </source>
</evidence>
<reference evidence="2 3" key="1">
    <citation type="submission" date="2010-01" db="EMBL/GenBank/DDBJ databases">
        <authorList>
            <person name="Weinstock G."/>
            <person name="Sodergren E."/>
            <person name="Clifton S."/>
            <person name="Fulton L."/>
            <person name="Fulton B."/>
            <person name="Courtney L."/>
            <person name="Fronick C."/>
            <person name="Harrison M."/>
            <person name="Strong C."/>
            <person name="Farmer C."/>
            <person name="Delahaunty K."/>
            <person name="Markovic C."/>
            <person name="Hall O."/>
            <person name="Minx P."/>
            <person name="Tomlinson C."/>
            <person name="Mitreva M."/>
            <person name="Nelson J."/>
            <person name="Hou S."/>
            <person name="Wollam A."/>
            <person name="Pepin K.H."/>
            <person name="Johnson M."/>
            <person name="Bhonagiri V."/>
            <person name="Nash W.E."/>
            <person name="Warren W."/>
            <person name="Chinwalla A."/>
            <person name="Mardis E.R."/>
            <person name="Wilson R.K."/>
        </authorList>
    </citation>
    <scope>NUCLEOTIDE SEQUENCE [LARGE SCALE GENOMIC DNA]</scope>
    <source>
        <strain evidence="2 3">DSM 13479</strain>
    </source>
</reference>
<organism evidence="2 3">
    <name type="scientific">Hungatella hathewayi DSM 13479</name>
    <dbReference type="NCBI Taxonomy" id="566550"/>
    <lineage>
        <taxon>Bacteria</taxon>
        <taxon>Bacillati</taxon>
        <taxon>Bacillota</taxon>
        <taxon>Clostridia</taxon>
        <taxon>Lachnospirales</taxon>
        <taxon>Lachnospiraceae</taxon>
        <taxon>Hungatella</taxon>
    </lineage>
</organism>
<evidence type="ECO:0000256" key="1">
    <source>
        <dbReference type="SAM" id="MobiDB-lite"/>
    </source>
</evidence>
<feature type="compositionally biased region" description="Basic and acidic residues" evidence="1">
    <location>
        <begin position="67"/>
        <end position="77"/>
    </location>
</feature>
<name>D3ALR1_9FIRM</name>
<feature type="compositionally biased region" description="Low complexity" evidence="1">
    <location>
        <begin position="53"/>
        <end position="63"/>
    </location>
</feature>
<dbReference type="EMBL" id="ACIO01000417">
    <property type="protein sequence ID" value="EFC97241.1"/>
    <property type="molecule type" value="Genomic_DNA"/>
</dbReference>
<feature type="non-terminal residue" evidence="2">
    <location>
        <position position="83"/>
    </location>
</feature>
<evidence type="ECO:0000313" key="3">
    <source>
        <dbReference type="Proteomes" id="UP000004968"/>
    </source>
</evidence>
<feature type="region of interest" description="Disordered" evidence="1">
    <location>
        <begin position="53"/>
        <end position="83"/>
    </location>
</feature>